<keyword evidence="3" id="KW-0926">Vacuole</keyword>
<dbReference type="Pfam" id="PF03088">
    <property type="entry name" value="Str_synth"/>
    <property type="match status" value="1"/>
</dbReference>
<protein>
    <submittedName>
        <fullName evidence="8">Strictosidine synthase, conserved region</fullName>
    </submittedName>
</protein>
<dbReference type="AlphaFoldDB" id="A0AAN8W5V6"/>
<dbReference type="Gene3D" id="2.120.10.30">
    <property type="entry name" value="TolB, C-terminal domain"/>
    <property type="match status" value="1"/>
</dbReference>
<dbReference type="SUPFAM" id="SSF63829">
    <property type="entry name" value="Calcium-dependent phosphotriesterase"/>
    <property type="match status" value="1"/>
</dbReference>
<organism evidence="8 9">
    <name type="scientific">Dillenia turbinata</name>
    <dbReference type="NCBI Taxonomy" id="194707"/>
    <lineage>
        <taxon>Eukaryota</taxon>
        <taxon>Viridiplantae</taxon>
        <taxon>Streptophyta</taxon>
        <taxon>Embryophyta</taxon>
        <taxon>Tracheophyta</taxon>
        <taxon>Spermatophyta</taxon>
        <taxon>Magnoliopsida</taxon>
        <taxon>eudicotyledons</taxon>
        <taxon>Gunneridae</taxon>
        <taxon>Pentapetalae</taxon>
        <taxon>Dilleniales</taxon>
        <taxon>Dilleniaceae</taxon>
        <taxon>Dillenia</taxon>
    </lineage>
</organism>
<dbReference type="InterPro" id="IPR011042">
    <property type="entry name" value="6-blade_b-propeller_TolB-like"/>
</dbReference>
<dbReference type="PANTHER" id="PTHR10426">
    <property type="entry name" value="STRICTOSIDINE SYNTHASE-RELATED"/>
    <property type="match status" value="1"/>
</dbReference>
<evidence type="ECO:0000313" key="9">
    <source>
        <dbReference type="Proteomes" id="UP001370490"/>
    </source>
</evidence>
<keyword evidence="9" id="KW-1185">Reference proteome</keyword>
<dbReference type="InterPro" id="IPR018119">
    <property type="entry name" value="Strictosidine_synth_cons-reg"/>
</dbReference>
<reference evidence="8 9" key="1">
    <citation type="submission" date="2023-12" db="EMBL/GenBank/DDBJ databases">
        <title>A high-quality genome assembly for Dillenia turbinata (Dilleniales).</title>
        <authorList>
            <person name="Chanderbali A."/>
        </authorList>
    </citation>
    <scope>NUCLEOTIDE SEQUENCE [LARGE SCALE GENOMIC DNA]</scope>
    <source>
        <strain evidence="8">LSX21</strain>
        <tissue evidence="8">Leaf</tissue>
    </source>
</reference>
<dbReference type="GO" id="GO:0016787">
    <property type="term" value="F:hydrolase activity"/>
    <property type="evidence" value="ECO:0007669"/>
    <property type="project" value="TreeGrafter"/>
</dbReference>
<dbReference type="Proteomes" id="UP001370490">
    <property type="component" value="Unassembled WGS sequence"/>
</dbReference>
<accession>A0AAN8W5V6</accession>
<dbReference type="GO" id="GO:0012505">
    <property type="term" value="C:endomembrane system"/>
    <property type="evidence" value="ECO:0007669"/>
    <property type="project" value="TreeGrafter"/>
</dbReference>
<gene>
    <name evidence="8" type="ORF">RJ641_027564</name>
</gene>
<evidence type="ECO:0000256" key="4">
    <source>
        <dbReference type="ARBA" id="ARBA00022729"/>
    </source>
</evidence>
<dbReference type="FunFam" id="2.120.10.30:FF:000032">
    <property type="entry name" value="Protein STRICTOSIDINE SYNTHASE-LIKE 13"/>
    <property type="match status" value="1"/>
</dbReference>
<comment type="similarity">
    <text evidence="2">Belongs to the strictosidine synthase family.</text>
</comment>
<feature type="signal peptide" evidence="6">
    <location>
        <begin position="1"/>
        <end position="23"/>
    </location>
</feature>
<feature type="domain" description="Strictosidine synthase conserved region" evidence="7">
    <location>
        <begin position="159"/>
        <end position="246"/>
    </location>
</feature>
<evidence type="ECO:0000256" key="2">
    <source>
        <dbReference type="ARBA" id="ARBA00009191"/>
    </source>
</evidence>
<sequence>MKPNLLILASLTILLSLIINYLSTHFSPPKTIEDIWKNLNRIPIQGAVGPESFAFDPLGEGPYTGVSDGRIIKWLQNENRWIDFATTSPKRDGCEGRPHDQHHMSEHICGRPLGLAFNKMSGHLYIADAYLGLHMVGPEGGQATKLVTQAQGISFKFINGLDIDQNSGDVYFSESSSYFHRRNYILLSVSGDKSGRLLKYDPKGKQVTVLVENLRYPNGVALSKDSNYILIAETPNCRILKFWLKTSRAGILEVFAQIPGFPDNIKRNLKGEFWVGIYSRRGRFAKWIISNPWFGKFLLKLPVDPMRLQSVLTNWGGSGLAMKMNEEGNIVRILEDKSRKTWRSISEVEERNGTLWIGSITEPYAGMCNTSLG</sequence>
<evidence type="ECO:0000256" key="1">
    <source>
        <dbReference type="ARBA" id="ARBA00004116"/>
    </source>
</evidence>
<comment type="caution">
    <text evidence="8">The sequence shown here is derived from an EMBL/GenBank/DDBJ whole genome shotgun (WGS) entry which is preliminary data.</text>
</comment>
<evidence type="ECO:0000256" key="3">
    <source>
        <dbReference type="ARBA" id="ARBA00022554"/>
    </source>
</evidence>
<evidence type="ECO:0000313" key="8">
    <source>
        <dbReference type="EMBL" id="KAK6942187.1"/>
    </source>
</evidence>
<feature type="chain" id="PRO_5042969336" evidence="6">
    <location>
        <begin position="24"/>
        <end position="373"/>
    </location>
</feature>
<name>A0AAN8W5V6_9MAGN</name>
<dbReference type="GO" id="GO:0005773">
    <property type="term" value="C:vacuole"/>
    <property type="evidence" value="ECO:0007669"/>
    <property type="project" value="UniProtKB-SubCell"/>
</dbReference>
<evidence type="ECO:0000259" key="7">
    <source>
        <dbReference type="Pfam" id="PF03088"/>
    </source>
</evidence>
<dbReference type="EMBL" id="JBAMMX010000004">
    <property type="protein sequence ID" value="KAK6942187.1"/>
    <property type="molecule type" value="Genomic_DNA"/>
</dbReference>
<proteinExistence type="inferred from homology"/>
<evidence type="ECO:0000256" key="5">
    <source>
        <dbReference type="ARBA" id="ARBA00023180"/>
    </source>
</evidence>
<keyword evidence="5" id="KW-0325">Glycoprotein</keyword>
<comment type="subcellular location">
    <subcellularLocation>
        <location evidence="1">Vacuole</location>
    </subcellularLocation>
</comment>
<evidence type="ECO:0000256" key="6">
    <source>
        <dbReference type="SAM" id="SignalP"/>
    </source>
</evidence>
<dbReference type="Pfam" id="PF20067">
    <property type="entry name" value="SSL_N"/>
    <property type="match status" value="1"/>
</dbReference>
<keyword evidence="4 6" id="KW-0732">Signal</keyword>
<dbReference type="PANTHER" id="PTHR10426:SF79">
    <property type="entry name" value="PROTEIN STRICTOSIDINE SYNTHASE-LIKE 2"/>
    <property type="match status" value="1"/>
</dbReference>